<dbReference type="GO" id="GO:0004376">
    <property type="term" value="F:GPI mannosyltransferase activity"/>
    <property type="evidence" value="ECO:0007669"/>
    <property type="project" value="InterPro"/>
</dbReference>
<dbReference type="PROSITE" id="PS00678">
    <property type="entry name" value="WD_REPEATS_1"/>
    <property type="match status" value="1"/>
</dbReference>
<keyword evidence="3 5" id="KW-0853">WD repeat</keyword>
<keyword evidence="7" id="KW-0812">Transmembrane</keyword>
<feature type="repeat" description="WD" evidence="5">
    <location>
        <begin position="495"/>
        <end position="536"/>
    </location>
</feature>
<dbReference type="GO" id="GO:0006506">
    <property type="term" value="P:GPI anchor biosynthetic process"/>
    <property type="evidence" value="ECO:0007669"/>
    <property type="project" value="UniProtKB-UniPathway"/>
</dbReference>
<feature type="repeat" description="WD" evidence="5">
    <location>
        <begin position="377"/>
        <end position="418"/>
    </location>
</feature>
<dbReference type="InterPro" id="IPR001680">
    <property type="entry name" value="WD40_rpt"/>
</dbReference>
<feature type="transmembrane region" description="Helical" evidence="7">
    <location>
        <begin position="282"/>
        <end position="306"/>
    </location>
</feature>
<dbReference type="UniPathway" id="UPA00196"/>
<evidence type="ECO:0000313" key="8">
    <source>
        <dbReference type="EMBL" id="ADY41384.1"/>
    </source>
</evidence>
<dbReference type="PANTHER" id="PTHR19862:SF14">
    <property type="entry name" value="WD REPEAT-CONTAINING PROTEIN 48"/>
    <property type="match status" value="1"/>
</dbReference>
<organism evidence="8">
    <name type="scientific">Ascaris suum</name>
    <name type="common">Pig roundworm</name>
    <name type="synonym">Ascaris lumbricoides</name>
    <dbReference type="NCBI Taxonomy" id="6253"/>
    <lineage>
        <taxon>Eukaryota</taxon>
        <taxon>Metazoa</taxon>
        <taxon>Ecdysozoa</taxon>
        <taxon>Nematoda</taxon>
        <taxon>Chromadorea</taxon>
        <taxon>Rhabditida</taxon>
        <taxon>Spirurina</taxon>
        <taxon>Ascaridomorpha</taxon>
        <taxon>Ascaridoidea</taxon>
        <taxon>Ascarididae</taxon>
        <taxon>Ascaris</taxon>
    </lineage>
</organism>
<dbReference type="Gene3D" id="2.130.10.10">
    <property type="entry name" value="YVTN repeat-like/Quinoprotein amine dehydrogenase"/>
    <property type="match status" value="2"/>
</dbReference>
<proteinExistence type="evidence at transcript level"/>
<feature type="transmembrane region" description="Helical" evidence="7">
    <location>
        <begin position="122"/>
        <end position="142"/>
    </location>
</feature>
<feature type="repeat" description="WD" evidence="5">
    <location>
        <begin position="546"/>
        <end position="578"/>
    </location>
</feature>
<name>F1KU30_ASCSU</name>
<dbReference type="InterPro" id="IPR036322">
    <property type="entry name" value="WD40_repeat_dom_sf"/>
</dbReference>
<dbReference type="GO" id="GO:0000009">
    <property type="term" value="F:alpha-1,6-mannosyltransferase activity"/>
    <property type="evidence" value="ECO:0007669"/>
    <property type="project" value="InterPro"/>
</dbReference>
<dbReference type="PRINTS" id="PR00320">
    <property type="entry name" value="GPROTEINBRPT"/>
</dbReference>
<reference evidence="8" key="1">
    <citation type="journal article" date="2011" name="Genome Res.">
        <title>Deep small RNA sequencing from the nematode Ascaris reveals conservation, functional diversification, and novel developmental profiles.</title>
        <authorList>
            <person name="Wang J."/>
            <person name="Czech B."/>
            <person name="Crunk A."/>
            <person name="Wallace A."/>
            <person name="Mitreva M."/>
            <person name="Hannon G.J."/>
            <person name="Davis R.E."/>
        </authorList>
    </citation>
    <scope>NUCLEOTIDE SEQUENCE</scope>
</reference>
<dbReference type="PANTHER" id="PTHR19862">
    <property type="entry name" value="WD REPEAT-CONTAINING PROTEIN 48"/>
    <property type="match status" value="1"/>
</dbReference>
<evidence type="ECO:0000256" key="1">
    <source>
        <dbReference type="ARBA" id="ARBA00006917"/>
    </source>
</evidence>
<evidence type="ECO:0000256" key="7">
    <source>
        <dbReference type="SAM" id="Phobius"/>
    </source>
</evidence>
<dbReference type="Pfam" id="PF11816">
    <property type="entry name" value="DUF3337"/>
    <property type="match status" value="1"/>
</dbReference>
<dbReference type="SMART" id="SM00320">
    <property type="entry name" value="WD40"/>
    <property type="match status" value="6"/>
</dbReference>
<feature type="transmembrane region" description="Helical" evidence="7">
    <location>
        <begin position="229"/>
        <end position="262"/>
    </location>
</feature>
<feature type="transmembrane region" description="Helical" evidence="7">
    <location>
        <begin position="199"/>
        <end position="223"/>
    </location>
</feature>
<keyword evidence="4" id="KW-0677">Repeat</keyword>
<evidence type="ECO:0000256" key="6">
    <source>
        <dbReference type="SAM" id="MobiDB-lite"/>
    </source>
</evidence>
<feature type="repeat" description="WD" evidence="5">
    <location>
        <begin position="453"/>
        <end position="494"/>
    </location>
</feature>
<dbReference type="Pfam" id="PF00400">
    <property type="entry name" value="WD40"/>
    <property type="match status" value="6"/>
</dbReference>
<dbReference type="GO" id="GO:0000724">
    <property type="term" value="P:double-strand break repair via homologous recombination"/>
    <property type="evidence" value="ECO:0007669"/>
    <property type="project" value="TreeGrafter"/>
</dbReference>
<dbReference type="InterPro" id="IPR020472">
    <property type="entry name" value="WD40_PAC1"/>
</dbReference>
<feature type="transmembrane region" description="Helical" evidence="7">
    <location>
        <begin position="148"/>
        <end position="178"/>
    </location>
</feature>
<protein>
    <recommendedName>
        <fullName evidence="2">WD repeat-containing protein 48 homolog</fullName>
    </recommendedName>
</protein>
<dbReference type="CDD" id="cd00200">
    <property type="entry name" value="WD40"/>
    <property type="match status" value="1"/>
</dbReference>
<dbReference type="CDD" id="cd17041">
    <property type="entry name" value="Ubl_WDR48"/>
    <property type="match status" value="1"/>
</dbReference>
<sequence length="1036" mass="117443">MARRITKRDESALGNSDKKADDSEGLDAHADTSKESQWDDECAVFILKQSVLSRCLLFLVQFVFNALVTDFPTDAFKGIPVAEEELSFADRFIHFALSGLSRWDAVHFLHIMRYGYTYENTLAFFPLFPTVIYYSTILWSWAAPFLHFTTALMLTAVTVNFVCFLLCAQLLYALLLVITKSAKISLLGCLVLTLNPASIFFSAIYSETVFMVLTLCGLMMLYMDPTLPFIRHIIAAFFFALAFATRSNGLLNFGYIAFHLFAETIFSPSERKFLWRRDCGTILLKILRFVSVGFICWTIQSSMVIWHGARMQRAFCSGDSFKVFPESVIAFANENSLVLPSVLWNLQSSRIPGAAHMAIPPVKKKVQVSFVIRDEKEPMHRSGVNCLQYDPQSGRLYSAGSDTIIRIWKTQPSNNFYSPLTINNQRSLCNGNGYEMSNEWKWKVLSEHYVQSMEHHTDWVNDMVLCCGGKNLISASSDTTVKVWNAQKGFCMSTLRTHRDYVRALAYARDIEMVASGGFDQLIYLWDVATLTKLTALNNTVTTSSLNGNKDSIYSLAMNPSGTVVISGSTEKVLRVFDPRACQKLMKLRGHTDNVKAIVVNRDGTQCVSASSDGTIKLWSIGQQCCISSHKCHSEGVWALQADSSFSYVYSGGRDKQVFRTAINDFKSSQLMFVEDAPIQRLQLTDLDRPRAMWAATWNSSIKRWPLPNEAQLSIGMEEDSYEDMVPCIYEPDIIIPGSPSIRQHVVLNDKRHIVTKDTDDNVAVWDVLKGRKVSDHGKRSMEEVIKDNFKKVFVPSWFTVDLKSGMLQITLDESDFFSAWVSAKDAGFPERQTDTKINYGGMLLRALFEHWSRSFSEVDEESPTHRFNSVPDHTPLILCESTGRPIFRLIVRDAANETESLMLSDFVPPWVLDVVERNQLPKFNKMPFFLLPHPSLGVKAPKKDRLSATEMLQVRKVMEHVYEKILNVVGEPNFTENGGTAATQMLPPSIPANIEERIELYCQDQKLDPEMDLRTVKHFIWKQGGDLLLYYKPIR</sequence>
<dbReference type="Pfam" id="PF04188">
    <property type="entry name" value="Mannosyl_trans2"/>
    <property type="match status" value="1"/>
</dbReference>
<evidence type="ECO:0000256" key="4">
    <source>
        <dbReference type="ARBA" id="ARBA00022737"/>
    </source>
</evidence>
<evidence type="ECO:0000256" key="2">
    <source>
        <dbReference type="ARBA" id="ARBA00021538"/>
    </source>
</evidence>
<dbReference type="InterPro" id="IPR019775">
    <property type="entry name" value="WD40_repeat_CS"/>
</dbReference>
<dbReference type="InterPro" id="IPR021772">
    <property type="entry name" value="WDR48/Bun107"/>
</dbReference>
<dbReference type="GO" id="GO:0043130">
    <property type="term" value="F:ubiquitin binding"/>
    <property type="evidence" value="ECO:0007669"/>
    <property type="project" value="TreeGrafter"/>
</dbReference>
<dbReference type="SUPFAM" id="SSF50978">
    <property type="entry name" value="WD40 repeat-like"/>
    <property type="match status" value="1"/>
</dbReference>
<comment type="similarity">
    <text evidence="1">Belongs to the WD repeat WDR48 family.</text>
</comment>
<keyword evidence="7" id="KW-0472">Membrane</keyword>
<accession>F1KU30</accession>
<dbReference type="PROSITE" id="PS50082">
    <property type="entry name" value="WD_REPEATS_2"/>
    <property type="match status" value="5"/>
</dbReference>
<dbReference type="GO" id="GO:0016020">
    <property type="term" value="C:membrane"/>
    <property type="evidence" value="ECO:0007669"/>
    <property type="project" value="GOC"/>
</dbReference>
<dbReference type="AlphaFoldDB" id="F1KU30"/>
<dbReference type="EMBL" id="JI165884">
    <property type="protein sequence ID" value="ADY41384.1"/>
    <property type="molecule type" value="mRNA"/>
</dbReference>
<dbReference type="InterPro" id="IPR007315">
    <property type="entry name" value="PIG-V/Gpi18"/>
</dbReference>
<dbReference type="PROSITE" id="PS50294">
    <property type="entry name" value="WD_REPEATS_REGION"/>
    <property type="match status" value="5"/>
</dbReference>
<feature type="repeat" description="WD" evidence="5">
    <location>
        <begin position="588"/>
        <end position="621"/>
    </location>
</feature>
<dbReference type="InterPro" id="IPR015943">
    <property type="entry name" value="WD40/YVTN_repeat-like_dom_sf"/>
</dbReference>
<dbReference type="InterPro" id="IPR051246">
    <property type="entry name" value="WDR48"/>
</dbReference>
<feature type="compositionally biased region" description="Basic and acidic residues" evidence="6">
    <location>
        <begin position="7"/>
        <end position="32"/>
    </location>
</feature>
<evidence type="ECO:0000256" key="5">
    <source>
        <dbReference type="PROSITE-ProRule" id="PRU00221"/>
    </source>
</evidence>
<feature type="region of interest" description="Disordered" evidence="6">
    <location>
        <begin position="1"/>
        <end position="32"/>
    </location>
</feature>
<keyword evidence="7" id="KW-1133">Transmembrane helix</keyword>
<evidence type="ECO:0000256" key="3">
    <source>
        <dbReference type="ARBA" id="ARBA00022574"/>
    </source>
</evidence>